<gene>
    <name evidence="8" type="primary">fdxB</name>
    <name evidence="8" type="ORF">MMOR_00810</name>
</gene>
<dbReference type="GO" id="GO:0009055">
    <property type="term" value="F:electron transfer activity"/>
    <property type="evidence" value="ECO:0007669"/>
    <property type="project" value="TreeGrafter"/>
</dbReference>
<evidence type="ECO:0000256" key="4">
    <source>
        <dbReference type="ARBA" id="ARBA00023004"/>
    </source>
</evidence>
<dbReference type="PROSITE" id="PS00814">
    <property type="entry name" value="ADX"/>
    <property type="match status" value="1"/>
</dbReference>
<dbReference type="InterPro" id="IPR012675">
    <property type="entry name" value="Beta-grasp_dom_sf"/>
</dbReference>
<dbReference type="Gene3D" id="3.10.20.30">
    <property type="match status" value="1"/>
</dbReference>
<keyword evidence="2" id="KW-0001">2Fe-2S</keyword>
<name>A0AAD1M4C3_9MYCO</name>
<dbReference type="Proteomes" id="UP000466681">
    <property type="component" value="Chromosome"/>
</dbReference>
<evidence type="ECO:0000256" key="5">
    <source>
        <dbReference type="ARBA" id="ARBA00023014"/>
    </source>
</evidence>
<evidence type="ECO:0000313" key="8">
    <source>
        <dbReference type="EMBL" id="BBW99144.1"/>
    </source>
</evidence>
<dbReference type="KEGG" id="mmor:MMOR_00810"/>
<comment type="cofactor">
    <cofactor evidence="6">
        <name>[2Fe-2S] cluster</name>
        <dbReference type="ChEBI" id="CHEBI:190135"/>
    </cofactor>
</comment>
<accession>A0AAD1M4C3</accession>
<evidence type="ECO:0000313" key="9">
    <source>
        <dbReference type="Proteomes" id="UP000466681"/>
    </source>
</evidence>
<evidence type="ECO:0000256" key="3">
    <source>
        <dbReference type="ARBA" id="ARBA00022723"/>
    </source>
</evidence>
<comment type="similarity">
    <text evidence="1">Belongs to the adrenodoxin/putidaredoxin family.</text>
</comment>
<evidence type="ECO:0000256" key="1">
    <source>
        <dbReference type="ARBA" id="ARBA00010914"/>
    </source>
</evidence>
<evidence type="ECO:0000256" key="6">
    <source>
        <dbReference type="ARBA" id="ARBA00034078"/>
    </source>
</evidence>
<organism evidence="8 9">
    <name type="scientific">Mycolicibacterium moriokaense</name>
    <dbReference type="NCBI Taxonomy" id="39691"/>
    <lineage>
        <taxon>Bacteria</taxon>
        <taxon>Bacillati</taxon>
        <taxon>Actinomycetota</taxon>
        <taxon>Actinomycetes</taxon>
        <taxon>Mycobacteriales</taxon>
        <taxon>Mycobacteriaceae</taxon>
        <taxon>Mycolicibacterium</taxon>
    </lineage>
</organism>
<feature type="domain" description="2Fe-2S ferredoxin-type" evidence="7">
    <location>
        <begin position="5"/>
        <end position="109"/>
    </location>
</feature>
<dbReference type="InterPro" id="IPR018298">
    <property type="entry name" value="Adrenodoxin_Fe-S_BS"/>
</dbReference>
<dbReference type="PANTHER" id="PTHR23426">
    <property type="entry name" value="FERREDOXIN/ADRENODOXIN"/>
    <property type="match status" value="1"/>
</dbReference>
<sequence length="110" mass="11624">MLIVVKVTYIRSGGEEVIVEVTEGTSVMQAAVANNISEIVAECGGTLACATCHVYVNDDDLGRLGAASADEEEMLDYTASPRQANSRLSCQIKVGPELDGLVVRVPPTQL</sequence>
<proteinExistence type="inferred from homology"/>
<dbReference type="AlphaFoldDB" id="A0AAD1M4C3"/>
<evidence type="ECO:0000256" key="2">
    <source>
        <dbReference type="ARBA" id="ARBA00022714"/>
    </source>
</evidence>
<protein>
    <submittedName>
        <fullName evidence="8">2Fe-2S ferredoxin</fullName>
    </submittedName>
</protein>
<dbReference type="InterPro" id="IPR001041">
    <property type="entry name" value="2Fe-2S_ferredoxin-type"/>
</dbReference>
<keyword evidence="5" id="KW-0411">Iron-sulfur</keyword>
<dbReference type="PANTHER" id="PTHR23426:SF65">
    <property type="entry name" value="FERREDOXIN-2, MITOCHONDRIAL"/>
    <property type="match status" value="1"/>
</dbReference>
<dbReference type="GO" id="GO:0005829">
    <property type="term" value="C:cytosol"/>
    <property type="evidence" value="ECO:0007669"/>
    <property type="project" value="TreeGrafter"/>
</dbReference>
<dbReference type="GO" id="GO:0046872">
    <property type="term" value="F:metal ion binding"/>
    <property type="evidence" value="ECO:0007669"/>
    <property type="project" value="UniProtKB-KW"/>
</dbReference>
<keyword evidence="3" id="KW-0479">Metal-binding</keyword>
<keyword evidence="9" id="KW-1185">Reference proteome</keyword>
<dbReference type="GO" id="GO:0140647">
    <property type="term" value="P:P450-containing electron transport chain"/>
    <property type="evidence" value="ECO:0007669"/>
    <property type="project" value="InterPro"/>
</dbReference>
<reference evidence="8 9" key="1">
    <citation type="journal article" date="2019" name="Emerg. Microbes Infect.">
        <title>Comprehensive subspecies identification of 175 nontuberculous mycobacteria species based on 7547 genomic profiles.</title>
        <authorList>
            <person name="Matsumoto Y."/>
            <person name="Kinjo T."/>
            <person name="Motooka D."/>
            <person name="Nabeya D."/>
            <person name="Jung N."/>
            <person name="Uechi K."/>
            <person name="Horii T."/>
            <person name="Iida T."/>
            <person name="Fujita J."/>
            <person name="Nakamura S."/>
        </authorList>
    </citation>
    <scope>NUCLEOTIDE SEQUENCE [LARGE SCALE GENOMIC DNA]</scope>
    <source>
        <strain evidence="8 9">JCM 6375</strain>
    </source>
</reference>
<dbReference type="InterPro" id="IPR001055">
    <property type="entry name" value="Adrenodoxin-like"/>
</dbReference>
<dbReference type="CDD" id="cd00207">
    <property type="entry name" value="fer2"/>
    <property type="match status" value="1"/>
</dbReference>
<dbReference type="Pfam" id="PF00111">
    <property type="entry name" value="Fer2"/>
    <property type="match status" value="1"/>
</dbReference>
<dbReference type="SUPFAM" id="SSF54292">
    <property type="entry name" value="2Fe-2S ferredoxin-like"/>
    <property type="match status" value="1"/>
</dbReference>
<dbReference type="PROSITE" id="PS51085">
    <property type="entry name" value="2FE2S_FER_2"/>
    <property type="match status" value="1"/>
</dbReference>
<dbReference type="EMBL" id="AP022560">
    <property type="protein sequence ID" value="BBW99144.1"/>
    <property type="molecule type" value="Genomic_DNA"/>
</dbReference>
<dbReference type="GO" id="GO:0051537">
    <property type="term" value="F:2 iron, 2 sulfur cluster binding"/>
    <property type="evidence" value="ECO:0007669"/>
    <property type="project" value="UniProtKB-KW"/>
</dbReference>
<dbReference type="PRINTS" id="PR00355">
    <property type="entry name" value="ADRENODOXIN"/>
</dbReference>
<dbReference type="InterPro" id="IPR036010">
    <property type="entry name" value="2Fe-2S_ferredoxin-like_sf"/>
</dbReference>
<keyword evidence="4" id="KW-0408">Iron</keyword>
<evidence type="ECO:0000259" key="7">
    <source>
        <dbReference type="PROSITE" id="PS51085"/>
    </source>
</evidence>